<dbReference type="PROSITE" id="PS51914">
    <property type="entry name" value="MRH"/>
    <property type="match status" value="1"/>
</dbReference>
<keyword evidence="2 6" id="KW-0732">Signal</keyword>
<feature type="non-terminal residue" evidence="8">
    <location>
        <position position="429"/>
    </location>
</feature>
<dbReference type="GO" id="GO:0005788">
    <property type="term" value="C:endoplasmic reticulum lumen"/>
    <property type="evidence" value="ECO:0007669"/>
    <property type="project" value="TreeGrafter"/>
</dbReference>
<evidence type="ECO:0000256" key="4">
    <source>
        <dbReference type="ARBA" id="ARBA00023157"/>
    </source>
</evidence>
<protein>
    <submittedName>
        <fullName evidence="8">Protein OS-9</fullName>
    </submittedName>
</protein>
<feature type="region of interest" description="Disordered" evidence="5">
    <location>
        <begin position="300"/>
        <end position="373"/>
    </location>
</feature>
<dbReference type="Pfam" id="PF07915">
    <property type="entry name" value="PRKCSH"/>
    <property type="match status" value="1"/>
</dbReference>
<evidence type="ECO:0000256" key="3">
    <source>
        <dbReference type="ARBA" id="ARBA00022824"/>
    </source>
</evidence>
<evidence type="ECO:0000256" key="1">
    <source>
        <dbReference type="ARBA" id="ARBA00004240"/>
    </source>
</evidence>
<dbReference type="GO" id="GO:0030968">
    <property type="term" value="P:endoplasmic reticulum unfolded protein response"/>
    <property type="evidence" value="ECO:0007669"/>
    <property type="project" value="InterPro"/>
</dbReference>
<evidence type="ECO:0000256" key="5">
    <source>
        <dbReference type="SAM" id="MobiDB-lite"/>
    </source>
</evidence>
<dbReference type="InterPro" id="IPR044865">
    <property type="entry name" value="MRH_dom"/>
</dbReference>
<comment type="subcellular location">
    <subcellularLocation>
        <location evidence="1">Endoplasmic reticulum</location>
    </subcellularLocation>
</comment>
<feature type="signal peptide" evidence="6">
    <location>
        <begin position="1"/>
        <end position="18"/>
    </location>
</feature>
<keyword evidence="4" id="KW-1015">Disulfide bond</keyword>
<evidence type="ECO:0000256" key="2">
    <source>
        <dbReference type="ARBA" id="ARBA00022729"/>
    </source>
</evidence>
<evidence type="ECO:0000313" key="8">
    <source>
        <dbReference type="EMBL" id="KFM65742.1"/>
    </source>
</evidence>
<dbReference type="InterPro" id="IPR009011">
    <property type="entry name" value="Man6P_isomerase_rcpt-bd_dom_sf"/>
</dbReference>
<dbReference type="Proteomes" id="UP000054359">
    <property type="component" value="Unassembled WGS sequence"/>
</dbReference>
<dbReference type="OrthoDB" id="239053at2759"/>
<accession>A0A087TKV3</accession>
<sequence length="429" mass="49639">MYSLLAVILLPVIDSVFTFNVEELKWINYEVDILKTPVKRGDEQSLPVMYMTSMYGQEYQCVLPEVTEDEVTEKETDSEKSTDIQELLKPMKTGSCLLKGKDWWTYEFCFGHYIKQFHIEDGQIIGQVLTLGLYESDYDWDNETDQEKFKHAKQRYHTQYYVNGTKCDLTGQPRNAEVRIYCEEDAGDYIYRVDEPGTCSYVITVHTSRLCSHPKLKPLPSNKAHTIPCHPVLNEEQYSSYITKLNEEKAIAEQKRNQWLNNQQERLQVLKNGNLHVLEGEDIAKLQEFNRKLSKELKLKPKGTESGSVGVDSPLSEDKDKVSKVSSDSKKETDAKLKDGTEESIQNFLLQEYDKDDDDDDSETSHETKPKTVEIDKGTLKVIEDEQTQSAVLDDDKLHVRIRRLDRKSPDSSGKLYEMDFVQRKKLEQ</sequence>
<dbReference type="InterPro" id="IPR012913">
    <property type="entry name" value="OS9-like_dom"/>
</dbReference>
<dbReference type="OMA" id="FAAHKPF"/>
<organism evidence="8 9">
    <name type="scientific">Stegodyphus mimosarum</name>
    <name type="common">African social velvet spider</name>
    <dbReference type="NCBI Taxonomy" id="407821"/>
    <lineage>
        <taxon>Eukaryota</taxon>
        <taxon>Metazoa</taxon>
        <taxon>Ecdysozoa</taxon>
        <taxon>Arthropoda</taxon>
        <taxon>Chelicerata</taxon>
        <taxon>Arachnida</taxon>
        <taxon>Araneae</taxon>
        <taxon>Araneomorphae</taxon>
        <taxon>Entelegynae</taxon>
        <taxon>Eresoidea</taxon>
        <taxon>Eresidae</taxon>
        <taxon>Stegodyphus</taxon>
    </lineage>
</organism>
<name>A0A087TKV3_STEMI</name>
<dbReference type="AlphaFoldDB" id="A0A087TKV3"/>
<dbReference type="PANTHER" id="PTHR15414:SF5">
    <property type="entry name" value="PROTEIN OS-9"/>
    <property type="match status" value="1"/>
</dbReference>
<dbReference type="STRING" id="407821.A0A087TKV3"/>
<dbReference type="GO" id="GO:0030970">
    <property type="term" value="P:retrograde protein transport, ER to cytosol"/>
    <property type="evidence" value="ECO:0007669"/>
    <property type="project" value="TreeGrafter"/>
</dbReference>
<feature type="chain" id="PRO_5001829724" evidence="6">
    <location>
        <begin position="19"/>
        <end position="429"/>
    </location>
</feature>
<reference evidence="8 9" key="1">
    <citation type="submission" date="2013-11" db="EMBL/GenBank/DDBJ databases">
        <title>Genome sequencing of Stegodyphus mimosarum.</title>
        <authorList>
            <person name="Bechsgaard J."/>
        </authorList>
    </citation>
    <scope>NUCLEOTIDE SEQUENCE [LARGE SCALE GENOMIC DNA]</scope>
</reference>
<keyword evidence="9" id="KW-1185">Reference proteome</keyword>
<evidence type="ECO:0000256" key="6">
    <source>
        <dbReference type="SAM" id="SignalP"/>
    </source>
</evidence>
<feature type="domain" description="MRH" evidence="7">
    <location>
        <begin position="94"/>
        <end position="213"/>
    </location>
</feature>
<dbReference type="PANTHER" id="PTHR15414">
    <property type="entry name" value="OS-9-RELATED"/>
    <property type="match status" value="1"/>
</dbReference>
<dbReference type="EMBL" id="KK115687">
    <property type="protein sequence ID" value="KFM65742.1"/>
    <property type="molecule type" value="Genomic_DNA"/>
</dbReference>
<evidence type="ECO:0000259" key="7">
    <source>
        <dbReference type="PROSITE" id="PS51914"/>
    </source>
</evidence>
<gene>
    <name evidence="8" type="ORF">X975_11289</name>
</gene>
<dbReference type="Gene3D" id="2.70.130.10">
    <property type="entry name" value="Mannose-6-phosphate receptor binding domain"/>
    <property type="match status" value="1"/>
</dbReference>
<feature type="compositionally biased region" description="Basic and acidic residues" evidence="5">
    <location>
        <begin position="363"/>
        <end position="373"/>
    </location>
</feature>
<dbReference type="InterPro" id="IPR045149">
    <property type="entry name" value="OS-9-like"/>
</dbReference>
<evidence type="ECO:0000313" key="9">
    <source>
        <dbReference type="Proteomes" id="UP000054359"/>
    </source>
</evidence>
<keyword evidence="3" id="KW-0256">Endoplasmic reticulum</keyword>
<feature type="compositionally biased region" description="Basic and acidic residues" evidence="5">
    <location>
        <begin position="316"/>
        <end position="341"/>
    </location>
</feature>
<proteinExistence type="predicted"/>
<dbReference type="SUPFAM" id="SSF50911">
    <property type="entry name" value="Mannose 6-phosphate receptor domain"/>
    <property type="match status" value="1"/>
</dbReference>